<name>A0A382PSP4_9ZZZZ</name>
<dbReference type="AlphaFoldDB" id="A0A382PSP4"/>
<evidence type="ECO:0000313" key="1">
    <source>
        <dbReference type="EMBL" id="SVC76344.1"/>
    </source>
</evidence>
<proteinExistence type="predicted"/>
<protein>
    <submittedName>
        <fullName evidence="1">Uncharacterized protein</fullName>
    </submittedName>
</protein>
<reference evidence="1" key="1">
    <citation type="submission" date="2018-05" db="EMBL/GenBank/DDBJ databases">
        <authorList>
            <person name="Lanie J.A."/>
            <person name="Ng W.-L."/>
            <person name="Kazmierczak K.M."/>
            <person name="Andrzejewski T.M."/>
            <person name="Davidsen T.M."/>
            <person name="Wayne K.J."/>
            <person name="Tettelin H."/>
            <person name="Glass J.I."/>
            <person name="Rusch D."/>
            <person name="Podicherti R."/>
            <person name="Tsui H.-C.T."/>
            <person name="Winkler M.E."/>
        </authorList>
    </citation>
    <scope>NUCLEOTIDE SEQUENCE</scope>
</reference>
<dbReference type="EMBL" id="UINC01109485">
    <property type="protein sequence ID" value="SVC76344.1"/>
    <property type="molecule type" value="Genomic_DNA"/>
</dbReference>
<organism evidence="1">
    <name type="scientific">marine metagenome</name>
    <dbReference type="NCBI Taxonomy" id="408172"/>
    <lineage>
        <taxon>unclassified sequences</taxon>
        <taxon>metagenomes</taxon>
        <taxon>ecological metagenomes</taxon>
    </lineage>
</organism>
<accession>A0A382PSP4</accession>
<sequence length="37" mass="4161">MFWELGLAIYSYQINPGKQDIGSKDFRFLFGCGTIGS</sequence>
<gene>
    <name evidence="1" type="ORF">METZ01_LOCUS329198</name>
</gene>